<sequence length="334" mass="36830">MYWLQIGVAAVLLILFAGQVIIIRQKITHLSLMLTILSLAFVGYSVLLIPQVDVWINEASGGAPVTSLLKNFILLFPAIAGVLSWSLWGVNRRWQYVALVVIAGQMMFSLWSWEQSRSICHQRDRFFAECALSHPAGAWAMILSFIVLVTVGLVTVWLLRCALGWRTLMQQSVTLLAATVILGSVWCLVSAVGVWELLTLGSYSSVQRAIRPPLAITVALIGVMTSLWLPLGRFITSVYFSWQMRHLMSAVGVPWWMIICMAGTRSESLAMDALSDFFTTSKISTIAVDYNPDNSGVVLRALEGSVSEIDIEIPALAGVDVQHRWLTGTAKVMA</sequence>
<reference evidence="2 3" key="1">
    <citation type="submission" date="2013-02" db="EMBL/GenBank/DDBJ databases">
        <title>The complete genome sequence of Corynebacterium callunae DSM 20147.</title>
        <authorList>
            <person name="Ruckert C."/>
            <person name="Albersmeier A."/>
            <person name="Kalinowski J."/>
        </authorList>
    </citation>
    <scope>NUCLEOTIDE SEQUENCE [LARGE SCALE GENOMIC DNA]</scope>
    <source>
        <strain evidence="2 3">DSM 20147</strain>
        <plasmid evidence="2 3">pCC2</plasmid>
    </source>
</reference>
<keyword evidence="1" id="KW-0812">Transmembrane</keyword>
<dbReference type="KEGG" id="ccn:H924_13430"/>
<gene>
    <name evidence="2" type="ORF">H924_13430</name>
</gene>
<organism evidence="2 3">
    <name type="scientific">Corynebacterium callunae DSM 20147</name>
    <dbReference type="NCBI Taxonomy" id="1121353"/>
    <lineage>
        <taxon>Bacteria</taxon>
        <taxon>Bacillati</taxon>
        <taxon>Actinomycetota</taxon>
        <taxon>Actinomycetes</taxon>
        <taxon>Mycobacteriales</taxon>
        <taxon>Corynebacteriaceae</taxon>
        <taxon>Corynebacterium</taxon>
    </lineage>
</organism>
<proteinExistence type="predicted"/>
<dbReference type="RefSeq" id="WP_015453136.1">
    <property type="nucleotide sequence ID" value="NC_020553.1"/>
</dbReference>
<dbReference type="Proteomes" id="UP000011760">
    <property type="component" value="Plasmid pCC2"/>
</dbReference>
<accession>M1UHZ9</accession>
<feature type="transmembrane region" description="Helical" evidence="1">
    <location>
        <begin position="72"/>
        <end position="89"/>
    </location>
</feature>
<feature type="transmembrane region" description="Helical" evidence="1">
    <location>
        <begin position="138"/>
        <end position="163"/>
    </location>
</feature>
<protein>
    <submittedName>
        <fullName evidence="2">Uncharacterized protein</fullName>
    </submittedName>
</protein>
<feature type="transmembrane region" description="Helical" evidence="1">
    <location>
        <begin position="96"/>
        <end position="113"/>
    </location>
</feature>
<evidence type="ECO:0000313" key="2">
    <source>
        <dbReference type="EMBL" id="AGG68075.1"/>
    </source>
</evidence>
<dbReference type="PATRIC" id="fig|1121353.3.peg.2709"/>
<feature type="transmembrane region" description="Helical" evidence="1">
    <location>
        <begin position="175"/>
        <end position="195"/>
    </location>
</feature>
<dbReference type="HOGENOM" id="CLU_830827_0_0_11"/>
<feature type="transmembrane region" description="Helical" evidence="1">
    <location>
        <begin position="30"/>
        <end position="52"/>
    </location>
</feature>
<evidence type="ECO:0000313" key="3">
    <source>
        <dbReference type="Proteomes" id="UP000011760"/>
    </source>
</evidence>
<geneLocation type="plasmid" evidence="2 3">
    <name>pCC2</name>
</geneLocation>
<keyword evidence="3" id="KW-1185">Reference proteome</keyword>
<keyword evidence="2" id="KW-0614">Plasmid</keyword>
<name>M1UHZ9_9CORY</name>
<dbReference type="EMBL" id="CP004356">
    <property type="protein sequence ID" value="AGG68075.1"/>
    <property type="molecule type" value="Genomic_DNA"/>
</dbReference>
<dbReference type="AlphaFoldDB" id="M1UHZ9"/>
<keyword evidence="1" id="KW-1133">Transmembrane helix</keyword>
<feature type="transmembrane region" description="Helical" evidence="1">
    <location>
        <begin position="215"/>
        <end position="235"/>
    </location>
</feature>
<keyword evidence="1" id="KW-0472">Membrane</keyword>
<feature type="transmembrane region" description="Helical" evidence="1">
    <location>
        <begin position="6"/>
        <end position="23"/>
    </location>
</feature>
<evidence type="ECO:0000256" key="1">
    <source>
        <dbReference type="SAM" id="Phobius"/>
    </source>
</evidence>